<evidence type="ECO:0000256" key="5">
    <source>
        <dbReference type="ARBA" id="ARBA00022989"/>
    </source>
</evidence>
<feature type="domain" description="Sushi" evidence="14">
    <location>
        <begin position="2399"/>
        <end position="2457"/>
    </location>
</feature>
<dbReference type="SMART" id="SM00032">
    <property type="entry name" value="CCP"/>
    <property type="match status" value="22"/>
</dbReference>
<evidence type="ECO:0000256" key="6">
    <source>
        <dbReference type="ARBA" id="ARBA00023136"/>
    </source>
</evidence>
<keyword evidence="8" id="KW-0325">Glycoprotein</keyword>
<evidence type="ECO:0000256" key="11">
    <source>
        <dbReference type="PROSITE-ProRule" id="PRU00302"/>
    </source>
</evidence>
<evidence type="ECO:0000256" key="12">
    <source>
        <dbReference type="SAM" id="Phobius"/>
    </source>
</evidence>
<evidence type="ECO:0000256" key="2">
    <source>
        <dbReference type="ARBA" id="ARBA00022659"/>
    </source>
</evidence>
<dbReference type="InterPro" id="IPR035976">
    <property type="entry name" value="Sushi/SCR/CCP_sf"/>
</dbReference>
<feature type="domain" description="CUB" evidence="13">
    <location>
        <begin position="1453"/>
        <end position="1561"/>
    </location>
</feature>
<gene>
    <name evidence="15" type="ORF">FQN60_007353</name>
</gene>
<feature type="domain" description="Sushi" evidence="14">
    <location>
        <begin position="458"/>
        <end position="515"/>
    </location>
</feature>
<comment type="caution">
    <text evidence="15">The sequence shown here is derived from an EMBL/GenBank/DDBJ whole genome shotgun (WGS) entry which is preliminary data.</text>
</comment>
<comment type="caution">
    <text evidence="11">Lacks conserved residue(s) required for the propagation of feature annotation.</text>
</comment>
<feature type="domain" description="Sushi" evidence="14">
    <location>
        <begin position="1875"/>
        <end position="1937"/>
    </location>
</feature>
<dbReference type="InterPro" id="IPR035914">
    <property type="entry name" value="Sperma_CUB_dom_sf"/>
</dbReference>
<dbReference type="FunFam" id="2.10.70.10:FF:000002">
    <property type="entry name" value="CUB and Sushi multiple domains 3"/>
    <property type="match status" value="5"/>
</dbReference>
<feature type="domain" description="Sushi" evidence="14">
    <location>
        <begin position="800"/>
        <end position="860"/>
    </location>
</feature>
<feature type="domain" description="Sushi" evidence="14">
    <location>
        <begin position="2556"/>
        <end position="2615"/>
    </location>
</feature>
<keyword evidence="6 12" id="KW-0472">Membrane</keyword>
<evidence type="ECO:0000256" key="9">
    <source>
        <dbReference type="ARBA" id="ARBA00061013"/>
    </source>
</evidence>
<evidence type="ECO:0000256" key="3">
    <source>
        <dbReference type="ARBA" id="ARBA00022692"/>
    </source>
</evidence>
<dbReference type="PANTHER" id="PTHR45656:SF15">
    <property type="entry name" value="SUSHI DOMAIN-CONTAINING PROTEIN"/>
    <property type="match status" value="1"/>
</dbReference>
<dbReference type="Gene3D" id="2.10.70.10">
    <property type="entry name" value="Complement Module, domain 1"/>
    <property type="match status" value="22"/>
</dbReference>
<feature type="transmembrane region" description="Helical" evidence="12">
    <location>
        <begin position="2779"/>
        <end position="2800"/>
    </location>
</feature>
<dbReference type="FunFam" id="2.10.70.10:FF:000074">
    <property type="entry name" value="CUB and Sushi multiple domains 3"/>
    <property type="match status" value="1"/>
</dbReference>
<dbReference type="CDD" id="cd00033">
    <property type="entry name" value="CCP"/>
    <property type="match status" value="22"/>
</dbReference>
<feature type="disulfide bond" evidence="11">
    <location>
        <begin position="2369"/>
        <end position="2396"/>
    </location>
</feature>
<name>A0A5J5CXA4_9PERO</name>
<protein>
    <recommendedName>
        <fullName evidence="17">CUB and sushi domain-containing protein 3</fullName>
    </recommendedName>
</protein>
<feature type="domain" description="Sushi" evidence="14">
    <location>
        <begin position="2458"/>
        <end position="2517"/>
    </location>
</feature>
<accession>A0A5J5CXA4</accession>
<feature type="domain" description="CUB" evidence="13">
    <location>
        <begin position="171"/>
        <end position="279"/>
    </location>
</feature>
<evidence type="ECO:0000313" key="16">
    <source>
        <dbReference type="Proteomes" id="UP000327493"/>
    </source>
</evidence>
<keyword evidence="2 11" id="KW-0768">Sushi</keyword>
<evidence type="ECO:0000256" key="8">
    <source>
        <dbReference type="ARBA" id="ARBA00023180"/>
    </source>
</evidence>
<dbReference type="SUPFAM" id="SSF49854">
    <property type="entry name" value="Spermadhesin, CUB domain"/>
    <property type="match status" value="11"/>
</dbReference>
<dbReference type="CDD" id="cd00041">
    <property type="entry name" value="CUB"/>
    <property type="match status" value="9"/>
</dbReference>
<feature type="domain" description="Sushi" evidence="14">
    <location>
        <begin position="2011"/>
        <end position="2052"/>
    </location>
</feature>
<organism evidence="15 16">
    <name type="scientific">Etheostoma spectabile</name>
    <name type="common">orangethroat darter</name>
    <dbReference type="NCBI Taxonomy" id="54343"/>
    <lineage>
        <taxon>Eukaryota</taxon>
        <taxon>Metazoa</taxon>
        <taxon>Chordata</taxon>
        <taxon>Craniata</taxon>
        <taxon>Vertebrata</taxon>
        <taxon>Euteleostomi</taxon>
        <taxon>Actinopterygii</taxon>
        <taxon>Neopterygii</taxon>
        <taxon>Teleostei</taxon>
        <taxon>Neoteleostei</taxon>
        <taxon>Acanthomorphata</taxon>
        <taxon>Eupercaria</taxon>
        <taxon>Perciformes</taxon>
        <taxon>Percoidei</taxon>
        <taxon>Percidae</taxon>
        <taxon>Etheostomatinae</taxon>
        <taxon>Etheostoma</taxon>
    </lineage>
</organism>
<feature type="domain" description="Sushi" evidence="14">
    <location>
        <begin position="1243"/>
        <end position="1304"/>
    </location>
</feature>
<dbReference type="FunFam" id="2.10.70.10:FF:000011">
    <property type="entry name" value="CUB and sushi domain-containing protein 3 isoform A"/>
    <property type="match status" value="3"/>
</dbReference>
<feature type="domain" description="CUB" evidence="13">
    <location>
        <begin position="517"/>
        <end position="641"/>
    </location>
</feature>
<dbReference type="Proteomes" id="UP000327493">
    <property type="component" value="Chromosome 14"/>
</dbReference>
<evidence type="ECO:0000313" key="15">
    <source>
        <dbReference type="EMBL" id="KAA8585784.1"/>
    </source>
</evidence>
<feature type="domain" description="Sushi" evidence="14">
    <location>
        <begin position="1701"/>
        <end position="1762"/>
    </location>
</feature>
<comment type="subcellular location">
    <subcellularLocation>
        <location evidence="1">Membrane</location>
    </subcellularLocation>
</comment>
<feature type="disulfide bond" evidence="11">
    <location>
        <begin position="2308"/>
        <end position="2335"/>
    </location>
</feature>
<feature type="disulfide bond" evidence="11">
    <location>
        <begin position="2428"/>
        <end position="2455"/>
    </location>
</feature>
<keyword evidence="3 12" id="KW-0812">Transmembrane</keyword>
<reference evidence="15 16" key="1">
    <citation type="submission" date="2019-08" db="EMBL/GenBank/DDBJ databases">
        <title>A chromosome-level genome assembly, high-density linkage maps, and genome scans reveal the genomic architecture of hybrid incompatibilities underlying speciation via character displacement in darters (Percidae: Etheostominae).</title>
        <authorList>
            <person name="Moran R.L."/>
            <person name="Catchen J.M."/>
            <person name="Fuller R.C."/>
        </authorList>
    </citation>
    <scope>NUCLEOTIDE SEQUENCE [LARGE SCALE GENOMIC DNA]</scope>
    <source>
        <strain evidence="15">EspeVRDwgs_2016</strain>
        <tissue evidence="15">Muscle</tissue>
    </source>
</reference>
<feature type="domain" description="Sushi" evidence="14">
    <location>
        <begin position="282"/>
        <end position="343"/>
    </location>
</feature>
<feature type="disulfide bond" evidence="11">
    <location>
        <begin position="2139"/>
        <end position="2166"/>
    </location>
</feature>
<feature type="domain" description="Sushi" evidence="14">
    <location>
        <begin position="2111"/>
        <end position="2168"/>
    </location>
</feature>
<dbReference type="SUPFAM" id="SSF57535">
    <property type="entry name" value="Complement control module/SCR domain"/>
    <property type="match status" value="22"/>
</dbReference>
<dbReference type="InterPro" id="IPR000859">
    <property type="entry name" value="CUB_dom"/>
</dbReference>
<evidence type="ECO:0000259" key="13">
    <source>
        <dbReference type="PROSITE" id="PS01180"/>
    </source>
</evidence>
<dbReference type="PROSITE" id="PS50923">
    <property type="entry name" value="SUSHI"/>
    <property type="match status" value="18"/>
</dbReference>
<evidence type="ECO:0008006" key="17">
    <source>
        <dbReference type="Google" id="ProtNLM"/>
    </source>
</evidence>
<evidence type="ECO:0000259" key="14">
    <source>
        <dbReference type="PROSITE" id="PS50923"/>
    </source>
</evidence>
<feature type="domain" description="Sushi" evidence="14">
    <location>
        <begin position="1938"/>
        <end position="1999"/>
    </location>
</feature>
<dbReference type="Gene3D" id="2.60.120.290">
    <property type="entry name" value="Spermadhesin, CUB domain"/>
    <property type="match status" value="11"/>
</dbReference>
<dbReference type="InterPro" id="IPR000436">
    <property type="entry name" value="Sushi_SCR_CCP_dom"/>
</dbReference>
<feature type="disulfide bond" evidence="10">
    <location>
        <begin position="862"/>
        <end position="889"/>
    </location>
</feature>
<evidence type="ECO:0000256" key="10">
    <source>
        <dbReference type="PROSITE-ProRule" id="PRU00059"/>
    </source>
</evidence>
<feature type="domain" description="CUB" evidence="13">
    <location>
        <begin position="345"/>
        <end position="453"/>
    </location>
</feature>
<dbReference type="PANTHER" id="PTHR45656">
    <property type="entry name" value="PROTEIN CBR-CLEC-78"/>
    <property type="match status" value="1"/>
</dbReference>
<feature type="domain" description="Sushi" evidence="14">
    <location>
        <begin position="2283"/>
        <end position="2337"/>
    </location>
</feature>
<feature type="domain" description="Sushi" evidence="14">
    <location>
        <begin position="2341"/>
        <end position="2398"/>
    </location>
</feature>
<keyword evidence="7 11" id="KW-1015">Disulfide bond</keyword>
<dbReference type="GO" id="GO:0016020">
    <property type="term" value="C:membrane"/>
    <property type="evidence" value="ECO:0007669"/>
    <property type="project" value="UniProtKB-SubCell"/>
</dbReference>
<dbReference type="SMART" id="SM00042">
    <property type="entry name" value="CUB"/>
    <property type="match status" value="10"/>
</dbReference>
<feature type="domain" description="CUB" evidence="13">
    <location>
        <begin position="1306"/>
        <end position="1414"/>
    </location>
</feature>
<feature type="domain" description="CUB" evidence="13">
    <location>
        <begin position="862"/>
        <end position="940"/>
    </location>
</feature>
<feature type="disulfide bond" evidence="11">
    <location>
        <begin position="2081"/>
        <end position="2108"/>
    </location>
</feature>
<feature type="domain" description="CUB" evidence="13">
    <location>
        <begin position="1000"/>
        <end position="1108"/>
    </location>
</feature>
<dbReference type="Pfam" id="PF00431">
    <property type="entry name" value="CUB"/>
    <property type="match status" value="10"/>
</dbReference>
<dbReference type="FunFam" id="2.10.70.10:FF:000047">
    <property type="entry name" value="CUB and Sushi multiple domains 3"/>
    <property type="match status" value="1"/>
</dbReference>
<feature type="disulfide bond" evidence="11">
    <location>
        <begin position="486"/>
        <end position="513"/>
    </location>
</feature>
<feature type="domain" description="Sushi" evidence="14">
    <location>
        <begin position="2222"/>
        <end position="2281"/>
    </location>
</feature>
<feature type="domain" description="Sushi" evidence="14">
    <location>
        <begin position="1564"/>
        <end position="1623"/>
    </location>
</feature>
<keyword evidence="4" id="KW-0677">Repeat</keyword>
<dbReference type="EMBL" id="VOFY01000014">
    <property type="protein sequence ID" value="KAA8585784.1"/>
    <property type="molecule type" value="Genomic_DNA"/>
</dbReference>
<dbReference type="FunFam" id="2.60.120.290:FF:000001">
    <property type="entry name" value="CUB and sushi domain-containing protein 3 isoform X1"/>
    <property type="match status" value="7"/>
</dbReference>
<feature type="domain" description="Sushi" evidence="14">
    <location>
        <begin position="938"/>
        <end position="998"/>
    </location>
</feature>
<evidence type="ECO:0000256" key="4">
    <source>
        <dbReference type="ARBA" id="ARBA00022737"/>
    </source>
</evidence>
<evidence type="ECO:0000256" key="7">
    <source>
        <dbReference type="ARBA" id="ARBA00023157"/>
    </source>
</evidence>
<proteinExistence type="inferred from homology"/>
<evidence type="ECO:0000256" key="1">
    <source>
        <dbReference type="ARBA" id="ARBA00004370"/>
    </source>
</evidence>
<feature type="domain" description="CUB" evidence="13">
    <location>
        <begin position="689"/>
        <end position="797"/>
    </location>
</feature>
<keyword evidence="5 12" id="KW-1133">Transmembrane helix</keyword>
<feature type="disulfide bond" evidence="11">
    <location>
        <begin position="2252"/>
        <end position="2279"/>
    </location>
</feature>
<keyword evidence="16" id="KW-1185">Reference proteome</keyword>
<dbReference type="PROSITE" id="PS01180">
    <property type="entry name" value="CUB"/>
    <property type="match status" value="9"/>
</dbReference>
<sequence length="2855" mass="313154">MSAGHVVVPLGVLHMRKTQRWFHHQHLNATRHKWQALSSELPRFFIKELSLKPSNYYGESENTEREEEEVTRNALSIAPISTHILHFSPSPSHTLEVIQINFEEFDLEIAYDTLTIGDGGEVGDPTAILQVLSGSFVPDLIVSMTHQMWLHLQSDESVGSIGFKINYKVPCMSNFTAPSGTVLSPDYPEGYGNNMNCVWLIQSDPGSRIHLAFNDFDLEAPYDSLTVKDGETNDAGVIGRFSGAESPSHLTSNTNTLRLEFQADHSMSGRGFNITYSTFGHNECPDPGIPINARRFGDSFQLGSSISVVCEDGFIKTQGTETISCQLEKGKVMWSGPIPKCEAPCGGHYSAPNGVILSPGWPGYYKDSLSCEWVIESEPGRSIKITFDRFQTELGYDFLEIHDGPNLLSPLVGSFNGTQVPQFLFSTSNFLYLLFTTDNSRSNAGFKILYESVTVDSYSCLDPGIPVNGIRYGQDFSIGSTVSFGCGSGYRLSHEEPLVCEKNHWWSHPLPTCDALCGGDVRGPWGTILSPGYPDSYPSSLNCTWTVEVSHGKGKRHTDPHCLIERLRVQFQFSSFHLEDQHDYLLVTENGSFLQPLARLTGNELPSNINAGLYGNFKAQLRFISDFSISYEGFNITFSEYTLEPCEDPGMPRFGRRNGYSFGIGDTLSFSCNMGYRLEGVPELSSAECGSSVMNNEGILLSPNYPMNYDNNHECIYSIQVQAGKGINISARTFHLAQGDILKIYDGKDSTAQVLGAFTGLSMLGLTLISTSNHLWLEFYSDAESTGEGFKLVYSSFELSHCEDPGVPQFGFKVNDQGHFSGSSITYRCEPGYTLHGASTLKCMTGERRAWDNPLPSCIAECGGRFKDESSGRILSPGYPFPYDNNLRCTWTIEVDSGNIVSLQFLAFDTEASHDMLKVWDGPPENEMSLSELSSVATACRDPGVPMNGSRSGDGREPGDSVSFQCDPGYELQGDDKITCIQVDNRYYWQPSPPVCIAPCGGNLTGSNGFILSPNYPHPYPHSKDCDWLIAVNSDYVLSLAFIGFNIEPNYDFLYIYDGPDSNSPLIGSFQDSKLPERIESSSNTMHLAFRSDGSVSYTGFHLEYKAKLRESCFDPGVVLNGTRLGSDYKLGSTVTFYCEAGYVLQLPVEVVQQEQKGLFYLQTSPETIPLDRPVSTLYLYQESLLLGPEGGRDGWKVLFGQFVLFQTSLNDVVEIYDGPTQQNTLLSSLSGSHSAVPRTSSTQCSSVPEPRFGKRLGNDFAVGSLVQFECNPGYVLHGSTGIRCESVPDNLAQWNDTLPTCIVPCGGMLTSRRGTILSPGYPEPYDNNQNCVWKVSVPEGAGIQIQVVSFATEHNWDSLDFYDGADNHGPRLGSYSGTTIPLLLNSTSNSLYLSFNSDISVSAAGFHLEYTAIGLESCPEPQTPNYGIRQGDRFMVGDVVQFSCEQGYSLQCGGSMTDVSGVILSPGFPGNYPSGLDCTWTVNLPVGFGIHLQFLNFSTEAIHDYLEIRSGTLELGSVIDRFSGPVIPKPLFSTTHQTSFFFHSDYSQNKPGFHITYQAYQLQSCPDPRPFRNGIVIGTDFSVGMTVSFECLPGYSLIGEASLTCLHGISRNWNHPLPRCEAKACFLLIDDRVQHQQFRNITWHTDMDGPDQSSPQIGQFSGNTALESVYSTSNIILIKFHSDFSGAGFFVLSYHAYQLRVCQPPPEVPNADMLMEDGELEIGDIIRYRCHPGFSLVGSEILTCRLGERLQMDAPPPTCQVQCPAHDVRYDSSGVILSPGWPESYPNLQMCSWSVTVEKGYNVTVTFESFHTEREFDVLTIFDGPTSNSPTLATLSGDLPTPFNLTSSGHQFLVSWSSDHGTNKKGFKIRYVALYCSTPDSPLHGSISSQSGGHINSVVRWACDRGYRLIGNATATCRRSSLGYHAWDSPVPACQAVSCGAPKAPINGGVLTADYSVGTRVSYFCNDGYRLSSKELTSAICQPDGTWSNHNKIPRCSEHGRWRIVNGSHYEYRTRIVFTCDPGYYRLGPAHIQCLPTGVWSWRNERPHCQVISCGELPSPPSGKKIGTQTTFGATAIFTCDAGFMLVGSAVRECLSSGLWSGTETRCLAGHCGIPEGIVNGQVIGENFGYRDTVVYQCLPGFRLIGSSVRICLQDNQWSGQLPVCISISCGHPGSPIYGRTVGNGFNLNDVVSFVCHRGYEMEGPAHAQCQANRQWSHPPPTCKGIPANSIRQSKIEHGNFTFGTVVFYDCNPGYYLFGSPVLTCQPTGQWDKPLPECIDCGHPGSPPNGVLSGDKFTFGSTARYSCLGGRQLKGESSRTCQLNGMWSAPMPFCSGDTAGSCGDPGIPSHGLREQTDFRIRSKVHFSCSEGYDLIGSSERMCFPNGTWSGTQPFCKPVQCGNPGTPSNGRVFRLDGTTFSHSVIYSCMDGYLLTGATTRLCQANGTWSGAQPNCTMINCGDLGLPANGLRYGEDFTIGQNVSFQCQPGYRMEEDGSPVRTCTQNGTWSGNMPICTEPTKTSCENPGTPRYGSLNRTYGFKILTPLHKCILHSPAHACKQPESPLHVDVVGMDLPGFGYTLVYSCQHGYFLAGGSEHRVCKSDGTWTGKMPICRAGEKKKPVKPATGTPSPKLNVPDDVFAPNYIWKGSYNYRGRKQPMTLSITSFNSTTGRVNVSLRVYKASEARLLLLMYQVNYANQGTQLKDSALSPAKIIDDSWTMDGFVSAEPDGSSYVFQGFIQGKDYGQFGLQRLGNAILGLNMSESQNSSPPQLGTNSSSVAIAILVPFFALIFTGFGFYLYKQRTTPKTQYTGCSVHENNNGQAAFENPMYNTNAKAVEGKAVRFDPNLNTVCTMV</sequence>
<comment type="similarity">
    <text evidence="9">Belongs to the CSMD family.</text>
</comment>
<dbReference type="InterPro" id="IPR051277">
    <property type="entry name" value="SEZ6_CSMD_C4BPB_Regulators"/>
</dbReference>
<feature type="domain" description="Sushi" evidence="14">
    <location>
        <begin position="2053"/>
        <end position="2110"/>
    </location>
</feature>
<feature type="domain" description="CUB" evidence="13">
    <location>
        <begin position="1764"/>
        <end position="1875"/>
    </location>
</feature>
<dbReference type="Pfam" id="PF00084">
    <property type="entry name" value="Sushi"/>
    <property type="match status" value="19"/>
</dbReference>